<keyword evidence="3" id="KW-1185">Reference proteome</keyword>
<keyword evidence="1" id="KW-0732">Signal</keyword>
<feature type="chain" id="PRO_5044799557" evidence="1">
    <location>
        <begin position="22"/>
        <end position="159"/>
    </location>
</feature>
<name>A0ABC8QQ58_9AQUA</name>
<dbReference type="Proteomes" id="UP001642360">
    <property type="component" value="Unassembled WGS sequence"/>
</dbReference>
<evidence type="ECO:0000313" key="3">
    <source>
        <dbReference type="Proteomes" id="UP001642360"/>
    </source>
</evidence>
<accession>A0ABC8QQ58</accession>
<comment type="caution">
    <text evidence="2">The sequence shown here is derived from an EMBL/GenBank/DDBJ whole genome shotgun (WGS) entry which is preliminary data.</text>
</comment>
<dbReference type="AlphaFoldDB" id="A0ABC8QQ58"/>
<dbReference type="Pfam" id="PF08284">
    <property type="entry name" value="RVP_2"/>
    <property type="match status" value="1"/>
</dbReference>
<organism evidence="2 3">
    <name type="scientific">Ilex paraguariensis</name>
    <name type="common">yerba mate</name>
    <dbReference type="NCBI Taxonomy" id="185542"/>
    <lineage>
        <taxon>Eukaryota</taxon>
        <taxon>Viridiplantae</taxon>
        <taxon>Streptophyta</taxon>
        <taxon>Embryophyta</taxon>
        <taxon>Tracheophyta</taxon>
        <taxon>Spermatophyta</taxon>
        <taxon>Magnoliopsida</taxon>
        <taxon>eudicotyledons</taxon>
        <taxon>Gunneridae</taxon>
        <taxon>Pentapetalae</taxon>
        <taxon>asterids</taxon>
        <taxon>campanulids</taxon>
        <taxon>Aquifoliales</taxon>
        <taxon>Aquifoliaceae</taxon>
        <taxon>Ilex</taxon>
    </lineage>
</organism>
<dbReference type="EMBL" id="CAUOFW020000647">
    <property type="protein sequence ID" value="CAK9134838.1"/>
    <property type="molecule type" value="Genomic_DNA"/>
</dbReference>
<feature type="signal peptide" evidence="1">
    <location>
        <begin position="1"/>
        <end position="21"/>
    </location>
</feature>
<feature type="non-terminal residue" evidence="2">
    <location>
        <position position="1"/>
    </location>
</feature>
<protein>
    <submittedName>
        <fullName evidence="2">Uncharacterized protein</fullName>
    </submittedName>
</protein>
<sequence>SWVSLLIGSSASHLFISTMLAMTLGLDIDRLDPTLHVDTLVGGSVILTRICRDCLIEEVEVPAPVVLGVEESPIGDGASRQVSSAVEVGNSKTVPPPAEVEVLAPVLIEAPLDLPPTTSSVPELPKASPDLPAIPFECLKPLLDHLHRFRASAIIAIVF</sequence>
<evidence type="ECO:0000313" key="2">
    <source>
        <dbReference type="EMBL" id="CAK9134838.1"/>
    </source>
</evidence>
<reference evidence="2 3" key="1">
    <citation type="submission" date="2024-02" db="EMBL/GenBank/DDBJ databases">
        <authorList>
            <person name="Vignale AGUSTIN F."/>
            <person name="Sosa J E."/>
            <person name="Modenutti C."/>
        </authorList>
    </citation>
    <scope>NUCLEOTIDE SEQUENCE [LARGE SCALE GENOMIC DNA]</scope>
</reference>
<gene>
    <name evidence="2" type="ORF">ILEXP_LOCUS1769</name>
</gene>
<proteinExistence type="predicted"/>
<evidence type="ECO:0000256" key="1">
    <source>
        <dbReference type="SAM" id="SignalP"/>
    </source>
</evidence>